<feature type="region of interest" description="Disordered" evidence="8">
    <location>
        <begin position="20"/>
        <end position="48"/>
    </location>
</feature>
<proteinExistence type="inferred from homology"/>
<sequence length="103" mass="11340">MLRTALLRSARPLATQRLLSTSTRLLAGGDTGSGASRSGGSRGGDAFTKRETAAEELYIKQEERQKLLAIKEKLKQQKQHIEELEKHIDEVTKEGSGQGEQPH</sequence>
<protein>
    <recommendedName>
        <fullName evidence="6">ATPase inhibitor, mitochondrial</fullName>
    </recommendedName>
</protein>
<name>A0A7C8HYB0_9PLEO</name>
<dbReference type="SUPFAM" id="SSF64602">
    <property type="entry name" value="F1 ATPase inhibitor, IF1, C-terminal domain"/>
    <property type="match status" value="1"/>
</dbReference>
<reference evidence="9 10" key="1">
    <citation type="submission" date="2020-01" db="EMBL/GenBank/DDBJ databases">
        <authorList>
            <consortium name="DOE Joint Genome Institute"/>
            <person name="Haridas S."/>
            <person name="Albert R."/>
            <person name="Binder M."/>
            <person name="Bloem J."/>
            <person name="Labutti K."/>
            <person name="Salamov A."/>
            <person name="Andreopoulos B."/>
            <person name="Baker S.E."/>
            <person name="Barry K."/>
            <person name="Bills G."/>
            <person name="Bluhm B.H."/>
            <person name="Cannon C."/>
            <person name="Castanera R."/>
            <person name="Culley D.E."/>
            <person name="Daum C."/>
            <person name="Ezra D."/>
            <person name="Gonzalez J.B."/>
            <person name="Henrissat B."/>
            <person name="Kuo A."/>
            <person name="Liang C."/>
            <person name="Lipzen A."/>
            <person name="Lutzoni F."/>
            <person name="Magnuson J."/>
            <person name="Mondo S."/>
            <person name="Nolan M."/>
            <person name="Ohm R."/>
            <person name="Pangilinan J."/>
            <person name="Park H.-J.H."/>
            <person name="Ramirez L."/>
            <person name="Alfaro M."/>
            <person name="Sun H."/>
            <person name="Tritt A."/>
            <person name="Yoshinaga Y."/>
            <person name="Zwiers L.-H.L."/>
            <person name="Turgeon B.G."/>
            <person name="Goodwin S.B."/>
            <person name="Spatafora J.W."/>
            <person name="Crous P.W."/>
            <person name="Grigoriev I.V."/>
        </authorList>
    </citation>
    <scope>NUCLEOTIDE SEQUENCE [LARGE SCALE GENOMIC DNA]</scope>
    <source>
        <strain evidence="9 10">CBS 611.86</strain>
    </source>
</reference>
<gene>
    <name evidence="9" type="ORF">BDV95DRAFT_600222</name>
</gene>
<dbReference type="GO" id="GO:0042030">
    <property type="term" value="F:ATPase inhibitor activity"/>
    <property type="evidence" value="ECO:0007669"/>
    <property type="project" value="InterPro"/>
</dbReference>
<dbReference type="AlphaFoldDB" id="A0A7C8HYB0"/>
<evidence type="ECO:0000313" key="9">
    <source>
        <dbReference type="EMBL" id="KAF2864837.1"/>
    </source>
</evidence>
<comment type="subcellular location">
    <subcellularLocation>
        <location evidence="1">Mitochondrion</location>
    </subcellularLocation>
</comment>
<dbReference type="OrthoDB" id="5532350at2759"/>
<dbReference type="Pfam" id="PF04568">
    <property type="entry name" value="IATP"/>
    <property type="match status" value="1"/>
</dbReference>
<evidence type="ECO:0000256" key="5">
    <source>
        <dbReference type="ARBA" id="ARBA00023128"/>
    </source>
</evidence>
<keyword evidence="3" id="KW-0809">Transit peptide</keyword>
<evidence type="ECO:0000256" key="1">
    <source>
        <dbReference type="ARBA" id="ARBA00004173"/>
    </source>
</evidence>
<comment type="function">
    <text evidence="6">Inhibits the enzyme activity of ATPase.</text>
</comment>
<evidence type="ECO:0000256" key="2">
    <source>
        <dbReference type="ARBA" id="ARBA00010901"/>
    </source>
</evidence>
<evidence type="ECO:0000256" key="3">
    <source>
        <dbReference type="ARBA" id="ARBA00022946"/>
    </source>
</evidence>
<evidence type="ECO:0000256" key="6">
    <source>
        <dbReference type="RuleBase" id="RU368087"/>
    </source>
</evidence>
<keyword evidence="4 7" id="KW-0175">Coiled coil</keyword>
<comment type="caution">
    <text evidence="9">The sequence shown here is derived from an EMBL/GenBank/DDBJ whole genome shotgun (WGS) entry which is preliminary data.</text>
</comment>
<feature type="coiled-coil region" evidence="7">
    <location>
        <begin position="60"/>
        <end position="94"/>
    </location>
</feature>
<keyword evidence="10" id="KW-1185">Reference proteome</keyword>
<evidence type="ECO:0000256" key="4">
    <source>
        <dbReference type="ARBA" id="ARBA00023054"/>
    </source>
</evidence>
<dbReference type="Proteomes" id="UP000481861">
    <property type="component" value="Unassembled WGS sequence"/>
</dbReference>
<dbReference type="Gene3D" id="1.20.5.500">
    <property type="entry name" value="Single helix bin"/>
    <property type="match status" value="1"/>
</dbReference>
<dbReference type="PANTHER" id="PTHR48417:SF1">
    <property type="entry name" value="ATP SYNTHASE F1 SUBUNIT EPSILON"/>
    <property type="match status" value="1"/>
</dbReference>
<accession>A0A7C8HYB0</accession>
<dbReference type="EMBL" id="JAADJZ010000039">
    <property type="protein sequence ID" value="KAF2864837.1"/>
    <property type="molecule type" value="Genomic_DNA"/>
</dbReference>
<comment type="similarity">
    <text evidence="2 6">Belongs to the ATPase inhibitor family.</text>
</comment>
<evidence type="ECO:0000256" key="8">
    <source>
        <dbReference type="SAM" id="MobiDB-lite"/>
    </source>
</evidence>
<keyword evidence="5" id="KW-0496">Mitochondrion</keyword>
<evidence type="ECO:0000256" key="7">
    <source>
        <dbReference type="SAM" id="Coils"/>
    </source>
</evidence>
<evidence type="ECO:0000313" key="10">
    <source>
        <dbReference type="Proteomes" id="UP000481861"/>
    </source>
</evidence>
<feature type="compositionally biased region" description="Low complexity" evidence="8">
    <location>
        <begin position="20"/>
        <end position="39"/>
    </location>
</feature>
<organism evidence="9 10">
    <name type="scientific">Massariosphaeria phaeospora</name>
    <dbReference type="NCBI Taxonomy" id="100035"/>
    <lineage>
        <taxon>Eukaryota</taxon>
        <taxon>Fungi</taxon>
        <taxon>Dikarya</taxon>
        <taxon>Ascomycota</taxon>
        <taxon>Pezizomycotina</taxon>
        <taxon>Dothideomycetes</taxon>
        <taxon>Pleosporomycetidae</taxon>
        <taxon>Pleosporales</taxon>
        <taxon>Pleosporales incertae sedis</taxon>
        <taxon>Massariosphaeria</taxon>
    </lineage>
</organism>
<dbReference type="GO" id="GO:0005739">
    <property type="term" value="C:mitochondrion"/>
    <property type="evidence" value="ECO:0007669"/>
    <property type="project" value="UniProtKB-SubCell"/>
</dbReference>
<dbReference type="InterPro" id="IPR007648">
    <property type="entry name" value="ATPase_inhibitor_mt"/>
</dbReference>
<dbReference type="PANTHER" id="PTHR48417">
    <property type="entry name" value="ATP SYNTHASE F1 SUBUNIT EPSILON"/>
    <property type="match status" value="1"/>
</dbReference>